<feature type="region of interest" description="Disordered" evidence="1">
    <location>
        <begin position="147"/>
        <end position="202"/>
    </location>
</feature>
<dbReference type="AlphaFoldDB" id="A0A068RNE4"/>
<evidence type="ECO:0000256" key="2">
    <source>
        <dbReference type="SAM" id="Phobius"/>
    </source>
</evidence>
<comment type="caution">
    <text evidence="3">The sequence shown here is derived from an EMBL/GenBank/DDBJ whole genome shotgun (WGS) entry which is preliminary data.</text>
</comment>
<evidence type="ECO:0000256" key="1">
    <source>
        <dbReference type="SAM" id="MobiDB-lite"/>
    </source>
</evidence>
<evidence type="ECO:0000313" key="3">
    <source>
        <dbReference type="EMBL" id="CDH51494.1"/>
    </source>
</evidence>
<dbReference type="VEuPathDB" id="FungiDB:LCOR_03090.1"/>
<feature type="transmembrane region" description="Helical" evidence="2">
    <location>
        <begin position="46"/>
        <end position="66"/>
    </location>
</feature>
<dbReference type="EMBL" id="CBTN010000010">
    <property type="protein sequence ID" value="CDH51494.1"/>
    <property type="molecule type" value="Genomic_DNA"/>
</dbReference>
<proteinExistence type="predicted"/>
<keyword evidence="2" id="KW-0812">Transmembrane</keyword>
<evidence type="ECO:0000313" key="4">
    <source>
        <dbReference type="Proteomes" id="UP000027586"/>
    </source>
</evidence>
<gene>
    <name evidence="3" type="ORF">LCOR_03090.1</name>
</gene>
<feature type="compositionally biased region" description="Polar residues" evidence="1">
    <location>
        <begin position="184"/>
        <end position="193"/>
    </location>
</feature>
<accession>A0A068RNE4</accession>
<name>A0A068RNE4_9FUNG</name>
<sequence length="202" mass="22575">MNDALDMNPSNALDTVISTMLFAMSTIRSIMVQCTWLALTPLRFSWNISTWIISHTISITVTIATYPPVTTLLMVIGCGLLIGACAGFGVELITSMVLSATWGKEKKAINDPVMEHDDDQHQPIEQQDDLYDDDVIEMRLASKKSKHDLFDDDVDDDDGNEDPQVNHEADDAMYELLQHHLASVASNTNSDDNTQLRRRTPH</sequence>
<keyword evidence="2" id="KW-0472">Membrane</keyword>
<feature type="transmembrane region" description="Helical" evidence="2">
    <location>
        <begin position="72"/>
        <end position="98"/>
    </location>
</feature>
<feature type="transmembrane region" description="Helical" evidence="2">
    <location>
        <begin position="20"/>
        <end position="39"/>
    </location>
</feature>
<keyword evidence="2" id="KW-1133">Transmembrane helix</keyword>
<dbReference type="OrthoDB" id="2270199at2759"/>
<organism evidence="3 4">
    <name type="scientific">Lichtheimia corymbifera JMRC:FSU:9682</name>
    <dbReference type="NCBI Taxonomy" id="1263082"/>
    <lineage>
        <taxon>Eukaryota</taxon>
        <taxon>Fungi</taxon>
        <taxon>Fungi incertae sedis</taxon>
        <taxon>Mucoromycota</taxon>
        <taxon>Mucoromycotina</taxon>
        <taxon>Mucoromycetes</taxon>
        <taxon>Mucorales</taxon>
        <taxon>Lichtheimiaceae</taxon>
        <taxon>Lichtheimia</taxon>
    </lineage>
</organism>
<dbReference type="Proteomes" id="UP000027586">
    <property type="component" value="Unassembled WGS sequence"/>
</dbReference>
<protein>
    <submittedName>
        <fullName evidence="3">Uncharacterized protein</fullName>
    </submittedName>
</protein>
<keyword evidence="4" id="KW-1185">Reference proteome</keyword>
<reference evidence="3" key="1">
    <citation type="submission" date="2013-08" db="EMBL/GenBank/DDBJ databases">
        <title>Gene expansion shapes genome architecture in the human pathogen Lichtheimia corymbifera: an evolutionary genomics analysis in the ancient terrestrial Mucorales (Mucoromycotina).</title>
        <authorList>
            <person name="Schwartze V.U."/>
            <person name="Winter S."/>
            <person name="Shelest E."/>
            <person name="Marcet-Houben M."/>
            <person name="Horn F."/>
            <person name="Wehner S."/>
            <person name="Hoffmann K."/>
            <person name="Riege K."/>
            <person name="Sammeth M."/>
            <person name="Nowrousian M."/>
            <person name="Valiante V."/>
            <person name="Linde J."/>
            <person name="Jacobsen I.D."/>
            <person name="Marz M."/>
            <person name="Brakhage A.A."/>
            <person name="Gabaldon T."/>
            <person name="Bocker S."/>
            <person name="Voigt K."/>
        </authorList>
    </citation>
    <scope>NUCLEOTIDE SEQUENCE [LARGE SCALE GENOMIC DNA]</scope>
    <source>
        <strain evidence="3">FSU 9682</strain>
    </source>
</reference>
<feature type="compositionally biased region" description="Acidic residues" evidence="1">
    <location>
        <begin position="150"/>
        <end position="161"/>
    </location>
</feature>